<sequence>MPTMLDLLPLAGYAAAMSVTPGPNNVMLTASGVNFGYRRSLPHMLGIGLGCGVQTFLVAVGLGTLFARLPWLHTALQWGGAAYLVYLAIRVARAGEIGRTEGARPLTLIEGAAFQFVNPKAWVMAITTVALFLPAGGPAWTAGLAISAVLMLVNFPCISVWTLFGVALSRLLSDARYRRAFNGAMALLLVATAVLGLLDSPAPGADTALAPSTTRPL</sequence>
<dbReference type="Proteomes" id="UP000290682">
    <property type="component" value="Unassembled WGS sequence"/>
</dbReference>
<evidence type="ECO:0000256" key="6">
    <source>
        <dbReference type="SAM" id="Phobius"/>
    </source>
</evidence>
<protein>
    <submittedName>
        <fullName evidence="7">LysE family translocator</fullName>
    </submittedName>
</protein>
<feature type="transmembrane region" description="Helical" evidence="6">
    <location>
        <begin position="180"/>
        <end position="198"/>
    </location>
</feature>
<proteinExistence type="predicted"/>
<evidence type="ECO:0000313" key="7">
    <source>
        <dbReference type="EMBL" id="RXZ42230.1"/>
    </source>
</evidence>
<reference evidence="7 8" key="1">
    <citation type="submission" date="2018-10" db="EMBL/GenBank/DDBJ databases">
        <title>Draft genome of Fastidiocella sp. strain 375T, a bacterium isolated from a karstic cave dripping water.</title>
        <authorList>
            <person name="Coelho C."/>
            <person name="Verissimo A."/>
            <person name="Tiago I."/>
        </authorList>
    </citation>
    <scope>NUCLEOTIDE SEQUENCE [LARGE SCALE GENOMIC DNA]</scope>
    <source>
        <strain evidence="7 8">CAVE-375</strain>
    </source>
</reference>
<evidence type="ECO:0000256" key="3">
    <source>
        <dbReference type="ARBA" id="ARBA00022692"/>
    </source>
</evidence>
<feature type="transmembrane region" description="Helical" evidence="6">
    <location>
        <begin position="44"/>
        <end position="65"/>
    </location>
</feature>
<accession>A0ABY0FD71</accession>
<evidence type="ECO:0000256" key="1">
    <source>
        <dbReference type="ARBA" id="ARBA00004651"/>
    </source>
</evidence>
<feature type="transmembrane region" description="Helical" evidence="6">
    <location>
        <begin position="121"/>
        <end position="140"/>
    </location>
</feature>
<name>A0ABY0FD71_9NEIS</name>
<keyword evidence="5 6" id="KW-0472">Membrane</keyword>
<dbReference type="PANTHER" id="PTHR30086:SF20">
    <property type="entry name" value="ARGININE EXPORTER PROTEIN ARGO-RELATED"/>
    <property type="match status" value="1"/>
</dbReference>
<dbReference type="PANTHER" id="PTHR30086">
    <property type="entry name" value="ARGININE EXPORTER PROTEIN ARGO"/>
    <property type="match status" value="1"/>
</dbReference>
<feature type="transmembrane region" description="Helical" evidence="6">
    <location>
        <begin position="146"/>
        <end position="168"/>
    </location>
</feature>
<evidence type="ECO:0000256" key="2">
    <source>
        <dbReference type="ARBA" id="ARBA00022475"/>
    </source>
</evidence>
<feature type="transmembrane region" description="Helical" evidence="6">
    <location>
        <begin position="71"/>
        <end position="89"/>
    </location>
</feature>
<evidence type="ECO:0000256" key="5">
    <source>
        <dbReference type="ARBA" id="ARBA00023136"/>
    </source>
</evidence>
<keyword evidence="3 6" id="KW-0812">Transmembrane</keyword>
<organism evidence="7 8">
    <name type="scientific">Crenobacter cavernae</name>
    <dbReference type="NCBI Taxonomy" id="2290923"/>
    <lineage>
        <taxon>Bacteria</taxon>
        <taxon>Pseudomonadati</taxon>
        <taxon>Pseudomonadota</taxon>
        <taxon>Betaproteobacteria</taxon>
        <taxon>Neisseriales</taxon>
        <taxon>Neisseriaceae</taxon>
        <taxon>Crenobacter</taxon>
    </lineage>
</organism>
<comment type="subcellular location">
    <subcellularLocation>
        <location evidence="1">Cell membrane</location>
        <topology evidence="1">Multi-pass membrane protein</topology>
    </subcellularLocation>
</comment>
<gene>
    <name evidence="7" type="ORF">EBB06_14390</name>
</gene>
<dbReference type="EMBL" id="REGR01000015">
    <property type="protein sequence ID" value="RXZ42230.1"/>
    <property type="molecule type" value="Genomic_DNA"/>
</dbReference>
<dbReference type="Pfam" id="PF01810">
    <property type="entry name" value="LysE"/>
    <property type="match status" value="1"/>
</dbReference>
<dbReference type="InterPro" id="IPR001123">
    <property type="entry name" value="LeuE-type"/>
</dbReference>
<keyword evidence="8" id="KW-1185">Reference proteome</keyword>
<keyword evidence="2" id="KW-1003">Cell membrane</keyword>
<evidence type="ECO:0000313" key="8">
    <source>
        <dbReference type="Proteomes" id="UP000290682"/>
    </source>
</evidence>
<evidence type="ECO:0000256" key="4">
    <source>
        <dbReference type="ARBA" id="ARBA00022989"/>
    </source>
</evidence>
<keyword evidence="4 6" id="KW-1133">Transmembrane helix</keyword>
<comment type="caution">
    <text evidence="7">The sequence shown here is derived from an EMBL/GenBank/DDBJ whole genome shotgun (WGS) entry which is preliminary data.</text>
</comment>